<organism evidence="6 7">
    <name type="scientific">Fimbriiglobus ruber</name>
    <dbReference type="NCBI Taxonomy" id="1908690"/>
    <lineage>
        <taxon>Bacteria</taxon>
        <taxon>Pseudomonadati</taxon>
        <taxon>Planctomycetota</taxon>
        <taxon>Planctomycetia</taxon>
        <taxon>Gemmatales</taxon>
        <taxon>Gemmataceae</taxon>
        <taxon>Fimbriiglobus</taxon>
    </lineage>
</organism>
<dbReference type="InterPro" id="IPR054170">
    <property type="entry name" value="RlmL_1st"/>
</dbReference>
<dbReference type="GO" id="GO:0003723">
    <property type="term" value="F:RNA binding"/>
    <property type="evidence" value="ECO:0007669"/>
    <property type="project" value="UniProtKB-UniRule"/>
</dbReference>
<dbReference type="InterPro" id="IPR000241">
    <property type="entry name" value="RlmKL-like_Mtase"/>
</dbReference>
<evidence type="ECO:0000256" key="1">
    <source>
        <dbReference type="ARBA" id="ARBA00022603"/>
    </source>
</evidence>
<dbReference type="RefSeq" id="WP_261341217.1">
    <property type="nucleotide sequence ID" value="NZ_NIDE01000017.1"/>
</dbReference>
<feature type="domain" description="THUMP" evidence="5">
    <location>
        <begin position="43"/>
        <end position="154"/>
    </location>
</feature>
<dbReference type="Pfam" id="PF02926">
    <property type="entry name" value="THUMP"/>
    <property type="match status" value="1"/>
</dbReference>
<evidence type="ECO:0000256" key="3">
    <source>
        <dbReference type="PROSITE-ProRule" id="PRU00529"/>
    </source>
</evidence>
<dbReference type="Pfam" id="PF01170">
    <property type="entry name" value="UPF0020"/>
    <property type="match status" value="1"/>
</dbReference>
<evidence type="ECO:0000313" key="7">
    <source>
        <dbReference type="Proteomes" id="UP000214646"/>
    </source>
</evidence>
<dbReference type="PANTHER" id="PTHR47313">
    <property type="entry name" value="RIBOSOMAL RNA LARGE SUBUNIT METHYLTRANSFERASE K/L"/>
    <property type="match status" value="1"/>
</dbReference>
<dbReference type="GO" id="GO:0008990">
    <property type="term" value="F:rRNA (guanine-N2-)-methyltransferase activity"/>
    <property type="evidence" value="ECO:0007669"/>
    <property type="project" value="TreeGrafter"/>
</dbReference>
<evidence type="ECO:0000259" key="5">
    <source>
        <dbReference type="PROSITE" id="PS51165"/>
    </source>
</evidence>
<feature type="compositionally biased region" description="Polar residues" evidence="4">
    <location>
        <begin position="319"/>
        <end position="328"/>
    </location>
</feature>
<feature type="region of interest" description="Disordered" evidence="4">
    <location>
        <begin position="299"/>
        <end position="328"/>
    </location>
</feature>
<dbReference type="PROSITE" id="PS01261">
    <property type="entry name" value="UPF0020"/>
    <property type="match status" value="1"/>
</dbReference>
<dbReference type="InterPro" id="IPR004114">
    <property type="entry name" value="THUMP_dom"/>
</dbReference>
<dbReference type="Proteomes" id="UP000214646">
    <property type="component" value="Unassembled WGS sequence"/>
</dbReference>
<keyword evidence="7" id="KW-1185">Reference proteome</keyword>
<dbReference type="SMART" id="SM00981">
    <property type="entry name" value="THUMP"/>
    <property type="match status" value="1"/>
</dbReference>
<accession>A0A225D3R6</accession>
<dbReference type="PANTHER" id="PTHR47313:SF1">
    <property type="entry name" value="RIBOSOMAL RNA LARGE SUBUNIT METHYLTRANSFERASE K_L"/>
    <property type="match status" value="1"/>
</dbReference>
<name>A0A225D3R6_9BACT</name>
<dbReference type="SUPFAM" id="SSF53335">
    <property type="entry name" value="S-adenosyl-L-methionine-dependent methyltransferases"/>
    <property type="match status" value="1"/>
</dbReference>
<reference evidence="7" key="1">
    <citation type="submission" date="2017-06" db="EMBL/GenBank/DDBJ databases">
        <title>Genome analysis of Fimbriiglobus ruber SP5, the first member of the order Planctomycetales with confirmed chitinolytic capability.</title>
        <authorList>
            <person name="Ravin N.V."/>
            <person name="Rakitin A.L."/>
            <person name="Ivanova A.A."/>
            <person name="Beletsky A.V."/>
            <person name="Kulichevskaya I.S."/>
            <person name="Mardanov A.V."/>
            <person name="Dedysh S.N."/>
        </authorList>
    </citation>
    <scope>NUCLEOTIDE SEQUENCE [LARGE SCALE GENOMIC DNA]</scope>
    <source>
        <strain evidence="7">SP5</strain>
    </source>
</reference>
<dbReference type="EMBL" id="NIDE01000017">
    <property type="protein sequence ID" value="OWK36142.1"/>
    <property type="molecule type" value="Genomic_DNA"/>
</dbReference>
<dbReference type="Pfam" id="PF22020">
    <property type="entry name" value="RlmL_1st"/>
    <property type="match status" value="1"/>
</dbReference>
<dbReference type="Gene3D" id="3.30.2130.30">
    <property type="match status" value="1"/>
</dbReference>
<proteinExistence type="predicted"/>
<feature type="compositionally biased region" description="Polar residues" evidence="4">
    <location>
        <begin position="302"/>
        <end position="311"/>
    </location>
</feature>
<evidence type="ECO:0000313" key="6">
    <source>
        <dbReference type="EMBL" id="OWK36142.1"/>
    </source>
</evidence>
<dbReference type="PROSITE" id="PS51165">
    <property type="entry name" value="THUMP"/>
    <property type="match status" value="1"/>
</dbReference>
<dbReference type="InterPro" id="IPR029063">
    <property type="entry name" value="SAM-dependent_MTases_sf"/>
</dbReference>
<keyword evidence="3" id="KW-0694">RNA-binding</keyword>
<gene>
    <name evidence="6" type="ORF">FRUB_08705</name>
</gene>
<keyword evidence="2 6" id="KW-0808">Transferase</keyword>
<dbReference type="CDD" id="cd11715">
    <property type="entry name" value="THUMP_AdoMetMT"/>
    <property type="match status" value="1"/>
</dbReference>
<protein>
    <submittedName>
        <fullName evidence="6">Methyltransferase</fullName>
    </submittedName>
</protein>
<dbReference type="Gene3D" id="3.40.50.150">
    <property type="entry name" value="Vaccinia Virus protein VP39"/>
    <property type="match status" value="1"/>
</dbReference>
<comment type="caution">
    <text evidence="6">The sequence shown here is derived from an EMBL/GenBank/DDBJ whole genome shotgun (WGS) entry which is preliminary data.</text>
</comment>
<evidence type="ECO:0000256" key="4">
    <source>
        <dbReference type="SAM" id="MobiDB-lite"/>
    </source>
</evidence>
<evidence type="ECO:0000256" key="2">
    <source>
        <dbReference type="ARBA" id="ARBA00022679"/>
    </source>
</evidence>
<sequence>MNRYFVTCARGLEPLLVRELAALGAAGVAPGRGGVYFEGGPAIVYRASLWLRTAVRILRPVLEADVRTPDELYEAVRSILWSEYMTPDHTLAVDCNARNSGITHSQYASRRVKDAICDQFRERVGRRPSVDTERPSIGLNLHIANDHAILSLDASWDSLHKRGYRPIQTRAPLNEALAAGLLMQCGYDGSVPLYDPMCGSGTFAIEGSWIALDRPPGLTRKWFGFFGWMDFDKGLWSAIREDARRSVKAALAHPAGGSDVRQDAIDFACGNARAAGVGHLLSFERLALKQVRPPPVYHPAYSSATRPTASGSAKKKNWSRCTSRSETQ</sequence>
<dbReference type="InterPro" id="IPR053943">
    <property type="entry name" value="RlmKL-like_Mtase_CS"/>
</dbReference>
<dbReference type="GO" id="GO:0070043">
    <property type="term" value="F:rRNA (guanine-N7-)-methyltransferase activity"/>
    <property type="evidence" value="ECO:0007669"/>
    <property type="project" value="TreeGrafter"/>
</dbReference>
<keyword evidence="1 6" id="KW-0489">Methyltransferase</keyword>
<dbReference type="AlphaFoldDB" id="A0A225D3R6"/>